<gene>
    <name evidence="2" type="ORF">Dac01nite_14090</name>
</gene>
<name>A0A919UGB3_9MICO</name>
<proteinExistence type="predicted"/>
<dbReference type="Proteomes" id="UP000652354">
    <property type="component" value="Unassembled WGS sequence"/>
</dbReference>
<comment type="caution">
    <text evidence="2">The sequence shown here is derived from an EMBL/GenBank/DDBJ whole genome shotgun (WGS) entry which is preliminary data.</text>
</comment>
<dbReference type="Pfam" id="PF01636">
    <property type="entry name" value="APH"/>
    <property type="match status" value="1"/>
</dbReference>
<organism evidence="2 3">
    <name type="scientific">Demequina activiva</name>
    <dbReference type="NCBI Taxonomy" id="1582364"/>
    <lineage>
        <taxon>Bacteria</taxon>
        <taxon>Bacillati</taxon>
        <taxon>Actinomycetota</taxon>
        <taxon>Actinomycetes</taxon>
        <taxon>Micrococcales</taxon>
        <taxon>Demequinaceae</taxon>
        <taxon>Demequina</taxon>
    </lineage>
</organism>
<keyword evidence="3" id="KW-1185">Reference proteome</keyword>
<dbReference type="RefSeq" id="WP_203654995.1">
    <property type="nucleotide sequence ID" value="NZ_BONR01000002.1"/>
</dbReference>
<reference evidence="2" key="1">
    <citation type="submission" date="2021-01" db="EMBL/GenBank/DDBJ databases">
        <title>Whole genome shotgun sequence of Demequina activiva NBRC 110675.</title>
        <authorList>
            <person name="Komaki H."/>
            <person name="Tamura T."/>
        </authorList>
    </citation>
    <scope>NUCLEOTIDE SEQUENCE</scope>
    <source>
        <strain evidence="2">NBRC 110675</strain>
    </source>
</reference>
<evidence type="ECO:0000313" key="2">
    <source>
        <dbReference type="EMBL" id="GIG54657.1"/>
    </source>
</evidence>
<dbReference type="InterPro" id="IPR002575">
    <property type="entry name" value="Aminoglycoside_PTrfase"/>
</dbReference>
<dbReference type="EMBL" id="BONR01000002">
    <property type="protein sequence ID" value="GIG54657.1"/>
    <property type="molecule type" value="Genomic_DNA"/>
</dbReference>
<evidence type="ECO:0000313" key="3">
    <source>
        <dbReference type="Proteomes" id="UP000652354"/>
    </source>
</evidence>
<evidence type="ECO:0000259" key="1">
    <source>
        <dbReference type="Pfam" id="PF01636"/>
    </source>
</evidence>
<dbReference type="SUPFAM" id="SSF56112">
    <property type="entry name" value="Protein kinase-like (PK-like)"/>
    <property type="match status" value="1"/>
</dbReference>
<dbReference type="Gene3D" id="3.90.1200.10">
    <property type="match status" value="1"/>
</dbReference>
<dbReference type="AlphaFoldDB" id="A0A919UGB3"/>
<protein>
    <recommendedName>
        <fullName evidence="1">Aminoglycoside phosphotransferase domain-containing protein</fullName>
    </recommendedName>
</protein>
<feature type="domain" description="Aminoglycoside phosphotransferase" evidence="1">
    <location>
        <begin position="153"/>
        <end position="326"/>
    </location>
</feature>
<dbReference type="InterPro" id="IPR011009">
    <property type="entry name" value="Kinase-like_dom_sf"/>
</dbReference>
<accession>A0A919UGB3</accession>
<sequence length="399" mass="42481">MAKENAAATMLTGPEAEGILAAALATSHTALDSWTLDAVNARPGAETSAGFDVVAGGERIYLVASTVALTDEQRQACKAVRLSSEVGEVHVWRHPADPYLPGLAAASVPEDLAPRLSAATGRTITIESLDMLVLRPMRRAVLRARTTAEDGRRTWYVKVVRPERAEAMLRRHRMCELAPLAVDAGDGIVVVQEASGVPMTRALHRPDGSDAARIDPAAILAAMDSLPHDALALSPRPAVADRVGEYATMAIDDGLDAARVTALRSRIDAVLDVVPTTLPVPTHGDLHPANLYLDSATDPTRVVALIDLDTLGPGRAIDDCACMIAHLLVLPELDATGYTCVPRETERIYRAFAQRHDERELRARVAANVLSLAAGTDDSGHAQAWLGVAEAVAERRALV</sequence>